<keyword evidence="8" id="KW-0687">Ribonucleoprotein</keyword>
<keyword evidence="2" id="KW-0678">Repressor</keyword>
<comment type="caution">
    <text evidence="11">The sequence shown here is derived from an EMBL/GenBank/DDBJ whole genome shotgun (WGS) entry which is preliminary data.</text>
</comment>
<dbReference type="GO" id="GO:0006412">
    <property type="term" value="P:translation"/>
    <property type="evidence" value="ECO:0007669"/>
    <property type="project" value="InterPro"/>
</dbReference>
<proteinExistence type="inferred from homology"/>
<evidence type="ECO:0000256" key="6">
    <source>
        <dbReference type="ARBA" id="ARBA00022884"/>
    </source>
</evidence>
<evidence type="ECO:0000256" key="9">
    <source>
        <dbReference type="ARBA" id="ARBA00035241"/>
    </source>
</evidence>
<evidence type="ECO:0000256" key="2">
    <source>
        <dbReference type="ARBA" id="ARBA00022491"/>
    </source>
</evidence>
<comment type="similarity">
    <text evidence="1">Belongs to the universal ribosomal protein uL1 family.</text>
</comment>
<evidence type="ECO:0000256" key="10">
    <source>
        <dbReference type="ARBA" id="ARBA00035452"/>
    </source>
</evidence>
<dbReference type="GO" id="GO:0000049">
    <property type="term" value="F:tRNA binding"/>
    <property type="evidence" value="ECO:0007669"/>
    <property type="project" value="UniProtKB-KW"/>
</dbReference>
<dbReference type="GO" id="GO:0003735">
    <property type="term" value="F:structural constituent of ribosome"/>
    <property type="evidence" value="ECO:0007669"/>
    <property type="project" value="InterPro"/>
</dbReference>
<keyword evidence="6" id="KW-0694">RNA-binding</keyword>
<sequence>MTRGKKYTEAAKKLAEKESYTIAEALKLLKETGNTKFDSTAEIHINLNIDPTKAEQAIRGTISLPHGSGKKVRIAAIVSDDKIKDAKAAGADEAGLEDLVAEFGKGKINYDVIVATPDVMKKLGKVAKILGQKGIMPNPKAGTVTDDIVKTIKELKAGRLEYRNDKEGNIHSIFGKLSFKDEELENNLRSFIKVIREAKPSVLKGSFVKSITLTSTM</sequence>
<dbReference type="Proteomes" id="UP000886355">
    <property type="component" value="Unassembled WGS sequence"/>
</dbReference>
<gene>
    <name evidence="11" type="ORF">ENG14_02155</name>
</gene>
<keyword evidence="7 11" id="KW-0689">Ribosomal protein</keyword>
<evidence type="ECO:0000256" key="5">
    <source>
        <dbReference type="ARBA" id="ARBA00022845"/>
    </source>
</evidence>
<dbReference type="InterPro" id="IPR005878">
    <property type="entry name" value="Ribosom_uL1_bac-type"/>
</dbReference>
<keyword evidence="4" id="KW-0699">rRNA-binding</keyword>
<evidence type="ECO:0000313" key="11">
    <source>
        <dbReference type="EMBL" id="HDL89688.1"/>
    </source>
</evidence>
<dbReference type="InterPro" id="IPR016095">
    <property type="entry name" value="Ribosomal_uL1_3-a/b-sand"/>
</dbReference>
<keyword evidence="5" id="KW-0810">Translation regulation</keyword>
<evidence type="ECO:0000256" key="8">
    <source>
        <dbReference type="ARBA" id="ARBA00023274"/>
    </source>
</evidence>
<dbReference type="InterPro" id="IPR028364">
    <property type="entry name" value="Ribosomal_uL1/biogenesis"/>
</dbReference>
<dbReference type="Pfam" id="PF00687">
    <property type="entry name" value="Ribosomal_L1"/>
    <property type="match status" value="1"/>
</dbReference>
<dbReference type="PANTHER" id="PTHR36427:SF3">
    <property type="entry name" value="LARGE RIBOSOMAL SUBUNIT PROTEIN UL1M"/>
    <property type="match status" value="1"/>
</dbReference>
<dbReference type="NCBIfam" id="TIGR01169">
    <property type="entry name" value="rplA_bact"/>
    <property type="match status" value="1"/>
</dbReference>
<dbReference type="Gene3D" id="3.30.190.20">
    <property type="match status" value="1"/>
</dbReference>
<dbReference type="FunFam" id="3.40.50.790:FF:000001">
    <property type="entry name" value="50S ribosomal protein L1"/>
    <property type="match status" value="1"/>
</dbReference>
<dbReference type="GO" id="GO:0015934">
    <property type="term" value="C:large ribosomal subunit"/>
    <property type="evidence" value="ECO:0007669"/>
    <property type="project" value="InterPro"/>
</dbReference>
<dbReference type="HAMAP" id="MF_01318_B">
    <property type="entry name" value="Ribosomal_uL1_B"/>
    <property type="match status" value="1"/>
</dbReference>
<reference evidence="11" key="1">
    <citation type="journal article" date="2020" name="mSystems">
        <title>Genome- and Community-Level Interaction Insights into Carbon Utilization and Element Cycling Functions of Hydrothermarchaeota in Hydrothermal Sediment.</title>
        <authorList>
            <person name="Zhou Z."/>
            <person name="Liu Y."/>
            <person name="Xu W."/>
            <person name="Pan J."/>
            <person name="Luo Z.H."/>
            <person name="Li M."/>
        </authorList>
    </citation>
    <scope>NUCLEOTIDE SEQUENCE [LARGE SCALE GENOMIC DNA]</scope>
    <source>
        <strain evidence="11">HyVt-19</strain>
    </source>
</reference>
<evidence type="ECO:0000256" key="4">
    <source>
        <dbReference type="ARBA" id="ARBA00022730"/>
    </source>
</evidence>
<feature type="non-terminal residue" evidence="11">
    <location>
        <position position="217"/>
    </location>
</feature>
<dbReference type="Gene3D" id="3.40.50.790">
    <property type="match status" value="1"/>
</dbReference>
<dbReference type="PANTHER" id="PTHR36427">
    <property type="entry name" value="54S RIBOSOMAL PROTEIN L1, MITOCHONDRIAL"/>
    <property type="match status" value="1"/>
</dbReference>
<dbReference type="PIRSF" id="PIRSF002155">
    <property type="entry name" value="Ribosomal_L1"/>
    <property type="match status" value="1"/>
</dbReference>
<dbReference type="EMBL" id="DQZW01000102">
    <property type="protein sequence ID" value="HDL89688.1"/>
    <property type="molecule type" value="Genomic_DNA"/>
</dbReference>
<keyword evidence="3" id="KW-0820">tRNA-binding</keyword>
<dbReference type="SUPFAM" id="SSF56808">
    <property type="entry name" value="Ribosomal protein L1"/>
    <property type="match status" value="1"/>
</dbReference>
<dbReference type="InterPro" id="IPR023674">
    <property type="entry name" value="Ribosomal_uL1-like"/>
</dbReference>
<organism evidence="11">
    <name type="scientific">Thermodesulforhabdus norvegica</name>
    <dbReference type="NCBI Taxonomy" id="39841"/>
    <lineage>
        <taxon>Bacteria</taxon>
        <taxon>Pseudomonadati</taxon>
        <taxon>Thermodesulfobacteriota</taxon>
        <taxon>Syntrophobacteria</taxon>
        <taxon>Syntrophobacterales</taxon>
        <taxon>Thermodesulforhabdaceae</taxon>
        <taxon>Thermodesulforhabdus</taxon>
    </lineage>
</organism>
<accession>A0A7C1AXT4</accession>
<dbReference type="GO" id="GO:0006417">
    <property type="term" value="P:regulation of translation"/>
    <property type="evidence" value="ECO:0007669"/>
    <property type="project" value="UniProtKB-KW"/>
</dbReference>
<evidence type="ECO:0000256" key="3">
    <source>
        <dbReference type="ARBA" id="ARBA00022555"/>
    </source>
</evidence>
<evidence type="ECO:0000256" key="1">
    <source>
        <dbReference type="ARBA" id="ARBA00010531"/>
    </source>
</evidence>
<protein>
    <recommendedName>
        <fullName evidence="9">Large ribosomal subunit protein uL1</fullName>
    </recommendedName>
    <alternativeName>
        <fullName evidence="10">50S ribosomal protein L1</fullName>
    </alternativeName>
</protein>
<evidence type="ECO:0000256" key="7">
    <source>
        <dbReference type="ARBA" id="ARBA00022980"/>
    </source>
</evidence>
<name>A0A7C1AXT4_9BACT</name>
<dbReference type="InterPro" id="IPR002143">
    <property type="entry name" value="Ribosomal_uL1"/>
</dbReference>
<dbReference type="AlphaFoldDB" id="A0A7C1AXT4"/>
<dbReference type="GO" id="GO:0019843">
    <property type="term" value="F:rRNA binding"/>
    <property type="evidence" value="ECO:0007669"/>
    <property type="project" value="UniProtKB-KW"/>
</dbReference>
<dbReference type="CDD" id="cd00403">
    <property type="entry name" value="Ribosomal_L1"/>
    <property type="match status" value="1"/>
</dbReference>